<dbReference type="Gene3D" id="2.60.120.620">
    <property type="entry name" value="q2cbj1_9rhob like domain"/>
    <property type="match status" value="1"/>
</dbReference>
<reference evidence="1" key="1">
    <citation type="journal article" date="2020" name="Phytopathology">
        <title>Genome sequence and comparative analysis of Colletotrichum gloeosporioides isolated from Liriodendron leaves.</title>
        <authorList>
            <person name="Fu F.F."/>
            <person name="Hao Z."/>
            <person name="Wang P."/>
            <person name="Lu Y."/>
            <person name="Xue L.J."/>
            <person name="Wei G."/>
            <person name="Tian Y."/>
            <person name="Baishi H."/>
            <person name="Xu H."/>
            <person name="Shi J."/>
            <person name="Cheng T."/>
            <person name="Wang G."/>
            <person name="Yi Y."/>
            <person name="Chen J."/>
        </authorList>
    </citation>
    <scope>NUCLEOTIDE SEQUENCE</scope>
    <source>
        <strain evidence="1">Lc1</strain>
    </source>
</reference>
<dbReference type="EMBL" id="WVTB01000095">
    <property type="protein sequence ID" value="KAF3798410.1"/>
    <property type="molecule type" value="Genomic_DNA"/>
</dbReference>
<reference evidence="1" key="2">
    <citation type="submission" date="2020-03" db="EMBL/GenBank/DDBJ databases">
        <authorList>
            <person name="Fu F.-F."/>
            <person name="Chen J."/>
        </authorList>
    </citation>
    <scope>NUCLEOTIDE SEQUENCE</scope>
    <source>
        <strain evidence="1">Lc1</strain>
    </source>
</reference>
<comment type="caution">
    <text evidence="1">The sequence shown here is derived from an EMBL/GenBank/DDBJ whole genome shotgun (WGS) entry which is preliminary data.</text>
</comment>
<dbReference type="RefSeq" id="XP_045257570.1">
    <property type="nucleotide sequence ID" value="XM_045413009.1"/>
</dbReference>
<dbReference type="GeneID" id="69020266"/>
<evidence type="ECO:0000313" key="1">
    <source>
        <dbReference type="EMBL" id="KAF3798410.1"/>
    </source>
</evidence>
<sequence length="82" mass="9508">MTLQGNRVATFMMYLTYRLVQPRAVEQRWCGIIDCREIEYEGTAFKAVAGSAVCWENMHANDSFHRDVRHASLPVNLVRNFD</sequence>
<proteinExistence type="predicted"/>
<name>A0A8H4FE12_COLGL</name>
<accession>A0A8H4FE12</accession>
<evidence type="ECO:0000313" key="2">
    <source>
        <dbReference type="Proteomes" id="UP000613401"/>
    </source>
</evidence>
<gene>
    <name evidence="1" type="ORF">GCG54_00013149</name>
</gene>
<protein>
    <submittedName>
        <fullName evidence="1">Uncharacterized protein</fullName>
    </submittedName>
</protein>
<keyword evidence="2" id="KW-1185">Reference proteome</keyword>
<dbReference type="AlphaFoldDB" id="A0A8H4FE12"/>
<organism evidence="1 2">
    <name type="scientific">Colletotrichum gloeosporioides</name>
    <name type="common">Anthracnose fungus</name>
    <name type="synonym">Glomerella cingulata</name>
    <dbReference type="NCBI Taxonomy" id="474922"/>
    <lineage>
        <taxon>Eukaryota</taxon>
        <taxon>Fungi</taxon>
        <taxon>Dikarya</taxon>
        <taxon>Ascomycota</taxon>
        <taxon>Pezizomycotina</taxon>
        <taxon>Sordariomycetes</taxon>
        <taxon>Hypocreomycetidae</taxon>
        <taxon>Glomerellales</taxon>
        <taxon>Glomerellaceae</taxon>
        <taxon>Colletotrichum</taxon>
        <taxon>Colletotrichum gloeosporioides species complex</taxon>
    </lineage>
</organism>
<dbReference type="Proteomes" id="UP000613401">
    <property type="component" value="Unassembled WGS sequence"/>
</dbReference>